<accession>A0AAD4S430</accession>
<dbReference type="PANTHER" id="PTHR46033">
    <property type="entry name" value="PROTEIN MAIN-LIKE 2"/>
    <property type="match status" value="1"/>
</dbReference>
<dbReference type="Pfam" id="PF10536">
    <property type="entry name" value="PMD"/>
    <property type="match status" value="1"/>
</dbReference>
<feature type="domain" description="Aminotransferase-like plant mobile" evidence="2">
    <location>
        <begin position="37"/>
        <end position="247"/>
    </location>
</feature>
<sequence>MARAYLGNVIVNATNSDDYKEDYFKGGGIPCSHLYRWLLQFKDVAIEVMQPHWQEITRAFLMWFIGQVLFPNSSSIVKVGWLESLEDLEEVGKYDWGSATLARLYQSLCETSSGRILSFNGMWMILPYWFYFYFHSLNPVFEKRNPNSFGYEPIDLDRFPQITVFNKDQLADIQVGTARHCREEAQKQINMRTIESTTWQPWERSKLEGKKILLHAKQLSKCRYLLYNLEDREVVLYLGERCWRQVTGEPAIPDIPPAQLCKITYTPYTDFLSSFDMKVDAGAHKLGVDDDGLYKMYWKQVSIGPYFPPLGRPGPGNRDEIGPSSSQNPAHRLPYPVSLIPTHHVYATQEDNRIPLVYWSMTVPNSDGDPMSIPVSPHVPSTSWSIEMYPLVSSLSFFFFFFFFFFFCHISWYVLYVSLHKLLIQSIA</sequence>
<evidence type="ECO:0000259" key="2">
    <source>
        <dbReference type="Pfam" id="PF10536"/>
    </source>
</evidence>
<feature type="transmembrane region" description="Helical" evidence="1">
    <location>
        <begin position="395"/>
        <end position="415"/>
    </location>
</feature>
<evidence type="ECO:0000313" key="4">
    <source>
        <dbReference type="Proteomes" id="UP001202328"/>
    </source>
</evidence>
<name>A0AAD4S430_9MAGN</name>
<dbReference type="GO" id="GO:0010073">
    <property type="term" value="P:meristem maintenance"/>
    <property type="evidence" value="ECO:0007669"/>
    <property type="project" value="InterPro"/>
</dbReference>
<dbReference type="InterPro" id="IPR019557">
    <property type="entry name" value="AminoTfrase-like_pln_mobile"/>
</dbReference>
<reference evidence="3" key="1">
    <citation type="submission" date="2022-04" db="EMBL/GenBank/DDBJ databases">
        <title>A functionally conserved STORR gene fusion in Papaver species that diverged 16.8 million years ago.</title>
        <authorList>
            <person name="Catania T."/>
        </authorList>
    </citation>
    <scope>NUCLEOTIDE SEQUENCE</scope>
    <source>
        <strain evidence="3">S-188037</strain>
    </source>
</reference>
<dbReference type="EMBL" id="JAJJMB010014794">
    <property type="protein sequence ID" value="KAI3857943.1"/>
    <property type="molecule type" value="Genomic_DNA"/>
</dbReference>
<comment type="caution">
    <text evidence="3">The sequence shown here is derived from an EMBL/GenBank/DDBJ whole genome shotgun (WGS) entry which is preliminary data.</text>
</comment>
<organism evidence="3 4">
    <name type="scientific">Papaver atlanticum</name>
    <dbReference type="NCBI Taxonomy" id="357466"/>
    <lineage>
        <taxon>Eukaryota</taxon>
        <taxon>Viridiplantae</taxon>
        <taxon>Streptophyta</taxon>
        <taxon>Embryophyta</taxon>
        <taxon>Tracheophyta</taxon>
        <taxon>Spermatophyta</taxon>
        <taxon>Magnoliopsida</taxon>
        <taxon>Ranunculales</taxon>
        <taxon>Papaveraceae</taxon>
        <taxon>Papaveroideae</taxon>
        <taxon>Papaver</taxon>
    </lineage>
</organism>
<protein>
    <recommendedName>
        <fullName evidence="2">Aminotransferase-like plant mobile domain-containing protein</fullName>
    </recommendedName>
</protein>
<evidence type="ECO:0000256" key="1">
    <source>
        <dbReference type="SAM" id="Phobius"/>
    </source>
</evidence>
<evidence type="ECO:0000313" key="3">
    <source>
        <dbReference type="EMBL" id="KAI3857943.1"/>
    </source>
</evidence>
<keyword evidence="1" id="KW-1133">Transmembrane helix</keyword>
<keyword evidence="1" id="KW-0812">Transmembrane</keyword>
<dbReference type="InterPro" id="IPR044824">
    <property type="entry name" value="MAIN-like"/>
</dbReference>
<keyword evidence="1" id="KW-0472">Membrane</keyword>
<dbReference type="AlphaFoldDB" id="A0AAD4S430"/>
<proteinExistence type="predicted"/>
<keyword evidence="4" id="KW-1185">Reference proteome</keyword>
<dbReference type="PANTHER" id="PTHR46033:SF8">
    <property type="entry name" value="PROTEIN MAINTENANCE OF MERISTEMS-LIKE"/>
    <property type="match status" value="1"/>
</dbReference>
<dbReference type="Proteomes" id="UP001202328">
    <property type="component" value="Unassembled WGS sequence"/>
</dbReference>
<gene>
    <name evidence="3" type="ORF">MKW98_011209</name>
</gene>